<proteinExistence type="predicted"/>
<keyword evidence="2 5" id="KW-0500">Molybdenum</keyword>
<keyword evidence="1" id="KW-0813">Transport</keyword>
<dbReference type="InterPro" id="IPR004606">
    <property type="entry name" value="Mop_domain"/>
</dbReference>
<dbReference type="InterPro" id="IPR008995">
    <property type="entry name" value="Mo/tungstate-bd_C_term_dom"/>
</dbReference>
<dbReference type="Gene3D" id="3.40.50.300">
    <property type="entry name" value="P-loop containing nucleotide triphosphate hydrolases"/>
    <property type="match status" value="1"/>
</dbReference>
<evidence type="ECO:0000256" key="1">
    <source>
        <dbReference type="ARBA" id="ARBA00022448"/>
    </source>
</evidence>
<evidence type="ECO:0000256" key="2">
    <source>
        <dbReference type="ARBA" id="ARBA00022505"/>
    </source>
</evidence>
<dbReference type="GO" id="GO:0015689">
    <property type="term" value="P:molybdate ion transport"/>
    <property type="evidence" value="ECO:0007669"/>
    <property type="project" value="InterPro"/>
</dbReference>
<organism evidence="8 9">
    <name type="scientific">Candidatus Methylomirabilis lanthanidiphila</name>
    <dbReference type="NCBI Taxonomy" id="2211376"/>
    <lineage>
        <taxon>Bacteria</taxon>
        <taxon>Candidatus Methylomirabilota</taxon>
        <taxon>Candidatus Methylomirabilia</taxon>
        <taxon>Candidatus Methylomirabilales</taxon>
        <taxon>Candidatus Methylomirabilaceae</taxon>
        <taxon>Candidatus Methylomirabilis</taxon>
    </lineage>
</organism>
<evidence type="ECO:0000256" key="4">
    <source>
        <dbReference type="ARBA" id="ARBA00022840"/>
    </source>
</evidence>
<dbReference type="AlphaFoldDB" id="A0A564ZET5"/>
<name>A0A564ZET5_9BACT</name>
<reference evidence="8 9" key="1">
    <citation type="submission" date="2019-07" db="EMBL/GenBank/DDBJ databases">
        <authorList>
            <person name="Cremers G."/>
        </authorList>
    </citation>
    <scope>NUCLEOTIDE SEQUENCE [LARGE SCALE GENOMIC DNA]</scope>
</reference>
<dbReference type="EMBL" id="CABIKM010000003">
    <property type="protein sequence ID" value="VUZ83825.1"/>
    <property type="molecule type" value="Genomic_DNA"/>
</dbReference>
<protein>
    <submittedName>
        <fullName evidence="8">ABC transporter</fullName>
    </submittedName>
</protein>
<accession>A0A564ZET5</accession>
<dbReference type="InterPro" id="IPR003439">
    <property type="entry name" value="ABC_transporter-like_ATP-bd"/>
</dbReference>
<dbReference type="SUPFAM" id="SSF50331">
    <property type="entry name" value="MOP-like"/>
    <property type="match status" value="1"/>
</dbReference>
<dbReference type="InterPro" id="IPR027417">
    <property type="entry name" value="P-loop_NTPase"/>
</dbReference>
<dbReference type="InterPro" id="IPR005116">
    <property type="entry name" value="Transp-assoc_OB_typ1"/>
</dbReference>
<dbReference type="Pfam" id="PF00005">
    <property type="entry name" value="ABC_tran"/>
    <property type="match status" value="1"/>
</dbReference>
<dbReference type="PROSITE" id="PS50893">
    <property type="entry name" value="ABC_TRANSPORTER_2"/>
    <property type="match status" value="1"/>
</dbReference>
<evidence type="ECO:0000256" key="3">
    <source>
        <dbReference type="ARBA" id="ARBA00022741"/>
    </source>
</evidence>
<dbReference type="InterPro" id="IPR017871">
    <property type="entry name" value="ABC_transporter-like_CS"/>
</dbReference>
<dbReference type="GO" id="GO:0016887">
    <property type="term" value="F:ATP hydrolysis activity"/>
    <property type="evidence" value="ECO:0007669"/>
    <property type="project" value="InterPro"/>
</dbReference>
<feature type="domain" description="ABC transporter" evidence="6">
    <location>
        <begin position="6"/>
        <end position="238"/>
    </location>
</feature>
<dbReference type="PANTHER" id="PTHR42781">
    <property type="entry name" value="SPERMIDINE/PUTRESCINE IMPORT ATP-BINDING PROTEIN POTA"/>
    <property type="match status" value="1"/>
</dbReference>
<dbReference type="InterPro" id="IPR050093">
    <property type="entry name" value="ABC_SmlMolc_Importer"/>
</dbReference>
<dbReference type="PROSITE" id="PS00211">
    <property type="entry name" value="ABC_TRANSPORTER_1"/>
    <property type="match status" value="1"/>
</dbReference>
<dbReference type="Proteomes" id="UP000334340">
    <property type="component" value="Unassembled WGS sequence"/>
</dbReference>
<evidence type="ECO:0000259" key="7">
    <source>
        <dbReference type="PROSITE" id="PS51866"/>
    </source>
</evidence>
<sequence length="363" mass="39495">MSGPILCLDGITVSYDGMLVLDVPSLEVQEGETVAVIGPNGAGKSTLLRVLGLLERPSEGRVIFGGRPIQPYGNLLLDRRRMASVFQEPLLIDGTVETNVALGLRLRHIDSAEVSRRAQEIMVILGIGHLATRRARTLSGGEAQRVSLARALVLDPEVFLLDEPFAALDPPTREALLLDLKTILDKRRITTIFVTHDRNEALLLGHRVAVMMNGRVQQMEAPERVFAEPVNEEVARFVGIETILRGHVQSVSLGLAVVEVPGWTLEVAEPLIPGERVLVCLRPEEITLFPRGATPTTSSARNRLYGKVVRHLPSGSTYRVTIDCGILIVATVTRQSWEQLGLEDGAGVTAAFKATAPHVIRCA</sequence>
<dbReference type="SMART" id="SM00382">
    <property type="entry name" value="AAA"/>
    <property type="match status" value="1"/>
</dbReference>
<feature type="domain" description="Mop" evidence="7">
    <location>
        <begin position="297"/>
        <end position="361"/>
    </location>
</feature>
<dbReference type="GO" id="GO:0005524">
    <property type="term" value="F:ATP binding"/>
    <property type="evidence" value="ECO:0007669"/>
    <property type="project" value="UniProtKB-KW"/>
</dbReference>
<dbReference type="PROSITE" id="PS51866">
    <property type="entry name" value="MOP"/>
    <property type="match status" value="1"/>
</dbReference>
<keyword evidence="3" id="KW-0547">Nucleotide-binding</keyword>
<keyword evidence="9" id="KW-1185">Reference proteome</keyword>
<dbReference type="Pfam" id="PF03459">
    <property type="entry name" value="TOBE"/>
    <property type="match status" value="1"/>
</dbReference>
<evidence type="ECO:0000256" key="5">
    <source>
        <dbReference type="PROSITE-ProRule" id="PRU01213"/>
    </source>
</evidence>
<dbReference type="InterPro" id="IPR003593">
    <property type="entry name" value="AAA+_ATPase"/>
</dbReference>
<evidence type="ECO:0000313" key="8">
    <source>
        <dbReference type="EMBL" id="VUZ83825.1"/>
    </source>
</evidence>
<evidence type="ECO:0000259" key="6">
    <source>
        <dbReference type="PROSITE" id="PS50893"/>
    </source>
</evidence>
<dbReference type="Gene3D" id="2.40.50.100">
    <property type="match status" value="1"/>
</dbReference>
<dbReference type="SUPFAM" id="SSF52540">
    <property type="entry name" value="P-loop containing nucleoside triphosphate hydrolases"/>
    <property type="match status" value="1"/>
</dbReference>
<keyword evidence="4" id="KW-0067">ATP-binding</keyword>
<gene>
    <name evidence="8" type="ORF">MELA_00183</name>
</gene>
<dbReference type="PANTHER" id="PTHR42781:SF4">
    <property type="entry name" value="SPERMIDINE_PUTRESCINE IMPORT ATP-BINDING PROTEIN POTA"/>
    <property type="match status" value="1"/>
</dbReference>
<evidence type="ECO:0000313" key="9">
    <source>
        <dbReference type="Proteomes" id="UP000334340"/>
    </source>
</evidence>